<dbReference type="InterPro" id="IPR013520">
    <property type="entry name" value="Ribonucl_H"/>
</dbReference>
<proteinExistence type="inferred from homology"/>
<dbReference type="GO" id="GO:0000027">
    <property type="term" value="P:ribosomal large subunit assembly"/>
    <property type="evidence" value="ECO:0007669"/>
    <property type="project" value="TreeGrafter"/>
</dbReference>
<evidence type="ECO:0000313" key="13">
    <source>
        <dbReference type="Proteomes" id="UP000807342"/>
    </source>
</evidence>
<dbReference type="InterPro" id="IPR047021">
    <property type="entry name" value="REXO1/3/4-like"/>
</dbReference>
<dbReference type="SMART" id="SM00479">
    <property type="entry name" value="EXOIII"/>
    <property type="match status" value="1"/>
</dbReference>
<keyword evidence="13" id="KW-1185">Reference proteome</keyword>
<evidence type="ECO:0000256" key="9">
    <source>
        <dbReference type="ARBA" id="ARBA00025599"/>
    </source>
</evidence>
<comment type="subcellular location">
    <subcellularLocation>
        <location evidence="1">Nucleus</location>
    </subcellularLocation>
</comment>
<keyword evidence="6" id="KW-0378">Hydrolase</keyword>
<feature type="compositionally biased region" description="Acidic residues" evidence="10">
    <location>
        <begin position="294"/>
        <end position="303"/>
    </location>
</feature>
<comment type="function">
    <text evidence="9">Exoribonuclease involved in ribosome biosynthesis. Involved in the processing of ITS1, the internal transcribed spacer localized between the 18S and 5.8S rRNAs.</text>
</comment>
<feature type="region of interest" description="Disordered" evidence="10">
    <location>
        <begin position="280"/>
        <end position="347"/>
    </location>
</feature>
<dbReference type="GO" id="GO:0006364">
    <property type="term" value="P:rRNA processing"/>
    <property type="evidence" value="ECO:0007669"/>
    <property type="project" value="UniProtKB-KW"/>
</dbReference>
<evidence type="ECO:0000256" key="8">
    <source>
        <dbReference type="ARBA" id="ARBA00023242"/>
    </source>
</evidence>
<evidence type="ECO:0000256" key="10">
    <source>
        <dbReference type="SAM" id="MobiDB-lite"/>
    </source>
</evidence>
<feature type="compositionally biased region" description="Low complexity" evidence="10">
    <location>
        <begin position="44"/>
        <end position="59"/>
    </location>
</feature>
<dbReference type="GO" id="GO:0005634">
    <property type="term" value="C:nucleus"/>
    <property type="evidence" value="ECO:0007669"/>
    <property type="project" value="UniProtKB-SubCell"/>
</dbReference>
<dbReference type="Pfam" id="PF00929">
    <property type="entry name" value="RNase_T"/>
    <property type="match status" value="1"/>
</dbReference>
<keyword evidence="7" id="KW-0269">Exonuclease</keyword>
<dbReference type="Gene3D" id="3.30.420.10">
    <property type="entry name" value="Ribonuclease H-like superfamily/Ribonuclease H"/>
    <property type="match status" value="1"/>
</dbReference>
<dbReference type="AlphaFoldDB" id="A0A9P6C077"/>
<dbReference type="PANTHER" id="PTHR12801:SF45">
    <property type="entry name" value="RNA EXONUCLEASE 4"/>
    <property type="match status" value="1"/>
</dbReference>
<dbReference type="FunFam" id="3.30.420.10:FF:000007">
    <property type="entry name" value="Interferon-stimulated exonuclease gene 20"/>
    <property type="match status" value="1"/>
</dbReference>
<evidence type="ECO:0000259" key="11">
    <source>
        <dbReference type="SMART" id="SM00479"/>
    </source>
</evidence>
<comment type="similarity">
    <text evidence="2">Belongs to the REXO4 family.</text>
</comment>
<evidence type="ECO:0000256" key="2">
    <source>
        <dbReference type="ARBA" id="ARBA00010489"/>
    </source>
</evidence>
<feature type="compositionally biased region" description="Polar residues" evidence="10">
    <location>
        <begin position="306"/>
        <end position="318"/>
    </location>
</feature>
<accession>A0A9P6C077</accession>
<protein>
    <recommendedName>
        <fullName evidence="3">RNA exonuclease 4</fullName>
    </recommendedName>
</protein>
<keyword evidence="8" id="KW-0539">Nucleus</keyword>
<dbReference type="EMBL" id="MU151403">
    <property type="protein sequence ID" value="KAF9444113.1"/>
    <property type="molecule type" value="Genomic_DNA"/>
</dbReference>
<organism evidence="12 13">
    <name type="scientific">Macrolepiota fuliginosa MF-IS2</name>
    <dbReference type="NCBI Taxonomy" id="1400762"/>
    <lineage>
        <taxon>Eukaryota</taxon>
        <taxon>Fungi</taxon>
        <taxon>Dikarya</taxon>
        <taxon>Basidiomycota</taxon>
        <taxon>Agaricomycotina</taxon>
        <taxon>Agaricomycetes</taxon>
        <taxon>Agaricomycetidae</taxon>
        <taxon>Agaricales</taxon>
        <taxon>Agaricineae</taxon>
        <taxon>Agaricaceae</taxon>
        <taxon>Macrolepiota</taxon>
    </lineage>
</organism>
<comment type="caution">
    <text evidence="12">The sequence shown here is derived from an EMBL/GenBank/DDBJ whole genome shotgun (WGS) entry which is preliminary data.</text>
</comment>
<evidence type="ECO:0000256" key="1">
    <source>
        <dbReference type="ARBA" id="ARBA00004123"/>
    </source>
</evidence>
<feature type="region of interest" description="Disordered" evidence="10">
    <location>
        <begin position="20"/>
        <end position="82"/>
    </location>
</feature>
<dbReference type="OrthoDB" id="8191639at2759"/>
<dbReference type="Proteomes" id="UP000807342">
    <property type="component" value="Unassembled WGS sequence"/>
</dbReference>
<dbReference type="PANTHER" id="PTHR12801">
    <property type="entry name" value="RNA EXONUCLEASE REXO1 / RECO3 FAMILY MEMBER-RELATED"/>
    <property type="match status" value="1"/>
</dbReference>
<evidence type="ECO:0000256" key="7">
    <source>
        <dbReference type="ARBA" id="ARBA00022839"/>
    </source>
</evidence>
<evidence type="ECO:0000256" key="3">
    <source>
        <dbReference type="ARBA" id="ARBA00016937"/>
    </source>
</evidence>
<reference evidence="12" key="1">
    <citation type="submission" date="2020-11" db="EMBL/GenBank/DDBJ databases">
        <authorList>
            <consortium name="DOE Joint Genome Institute"/>
            <person name="Ahrendt S."/>
            <person name="Riley R."/>
            <person name="Andreopoulos W."/>
            <person name="Labutti K."/>
            <person name="Pangilinan J."/>
            <person name="Ruiz-Duenas F.J."/>
            <person name="Barrasa J.M."/>
            <person name="Sanchez-Garcia M."/>
            <person name="Camarero S."/>
            <person name="Miyauchi S."/>
            <person name="Serrano A."/>
            <person name="Linde D."/>
            <person name="Babiker R."/>
            <person name="Drula E."/>
            <person name="Ayuso-Fernandez I."/>
            <person name="Pacheco R."/>
            <person name="Padilla G."/>
            <person name="Ferreira P."/>
            <person name="Barriuso J."/>
            <person name="Kellner H."/>
            <person name="Castanera R."/>
            <person name="Alfaro M."/>
            <person name="Ramirez L."/>
            <person name="Pisabarro A.G."/>
            <person name="Kuo A."/>
            <person name="Tritt A."/>
            <person name="Lipzen A."/>
            <person name="He G."/>
            <person name="Yan M."/>
            <person name="Ng V."/>
            <person name="Cullen D."/>
            <person name="Martin F."/>
            <person name="Rosso M.-N."/>
            <person name="Henrissat B."/>
            <person name="Hibbett D."/>
            <person name="Martinez A.T."/>
            <person name="Grigoriev I.V."/>
        </authorList>
    </citation>
    <scope>NUCLEOTIDE SEQUENCE</scope>
    <source>
        <strain evidence="12">MF-IS2</strain>
    </source>
</reference>
<evidence type="ECO:0000256" key="5">
    <source>
        <dbReference type="ARBA" id="ARBA00022722"/>
    </source>
</evidence>
<dbReference type="InterPro" id="IPR037431">
    <property type="entry name" value="REX4_DEDDh_dom"/>
</dbReference>
<dbReference type="InterPro" id="IPR012337">
    <property type="entry name" value="RNaseH-like_sf"/>
</dbReference>
<dbReference type="CDD" id="cd06144">
    <property type="entry name" value="REX4_like"/>
    <property type="match status" value="1"/>
</dbReference>
<keyword evidence="5" id="KW-0540">Nuclease</keyword>
<sequence>MSNPGKNTAPASSNWLALQKASIYPKNQTASHSRKRRKLEHAASRTNTHSPSPTPSTSTRYSVLSTSHGDHDDHAANKTTGTSVNLTPLRDLVHGKLTYTPSQNLPGRYLAIDCEMVGVGIDGEESSLARVSMVNWYGAVQLDVFVRQRERVVDYRTQWSGIREKDMVGAKPFPEVQKQVADMLKDKILIGHAVHNDLKALLLSHPRQSTRDTQVYARKFNLTKSKRIALRVLVKEQLGLTIQEGEHSSVTDARATMAIYRIHKKEWEKGVKPVEFVNTKKRKRDSTKGKERADEDDEDDEAEPATPSTQRKGISSGLSMVIRRQSKKAWWSELPSSSSKGSIRLKM</sequence>
<dbReference type="GO" id="GO:0003676">
    <property type="term" value="F:nucleic acid binding"/>
    <property type="evidence" value="ECO:0007669"/>
    <property type="project" value="InterPro"/>
</dbReference>
<evidence type="ECO:0000256" key="4">
    <source>
        <dbReference type="ARBA" id="ARBA00022552"/>
    </source>
</evidence>
<dbReference type="SUPFAM" id="SSF53098">
    <property type="entry name" value="Ribonuclease H-like"/>
    <property type="match status" value="1"/>
</dbReference>
<gene>
    <name evidence="12" type="ORF">P691DRAFT_796790</name>
</gene>
<dbReference type="InterPro" id="IPR036397">
    <property type="entry name" value="RNaseH_sf"/>
</dbReference>
<name>A0A9P6C077_9AGAR</name>
<evidence type="ECO:0000313" key="12">
    <source>
        <dbReference type="EMBL" id="KAF9444113.1"/>
    </source>
</evidence>
<dbReference type="GO" id="GO:0008408">
    <property type="term" value="F:3'-5' exonuclease activity"/>
    <property type="evidence" value="ECO:0007669"/>
    <property type="project" value="InterPro"/>
</dbReference>
<evidence type="ECO:0000256" key="6">
    <source>
        <dbReference type="ARBA" id="ARBA00022801"/>
    </source>
</evidence>
<keyword evidence="4" id="KW-0698">rRNA processing</keyword>
<feature type="domain" description="Exonuclease" evidence="11">
    <location>
        <begin position="108"/>
        <end position="269"/>
    </location>
</feature>